<protein>
    <submittedName>
        <fullName evidence="1">Uncharacterized protein</fullName>
    </submittedName>
</protein>
<evidence type="ECO:0000313" key="2">
    <source>
        <dbReference type="Proteomes" id="UP000276133"/>
    </source>
</evidence>
<organism evidence="1 2">
    <name type="scientific">Brachionus plicatilis</name>
    <name type="common">Marine rotifer</name>
    <name type="synonym">Brachionus muelleri</name>
    <dbReference type="NCBI Taxonomy" id="10195"/>
    <lineage>
        <taxon>Eukaryota</taxon>
        <taxon>Metazoa</taxon>
        <taxon>Spiralia</taxon>
        <taxon>Gnathifera</taxon>
        <taxon>Rotifera</taxon>
        <taxon>Eurotatoria</taxon>
        <taxon>Monogononta</taxon>
        <taxon>Pseudotrocha</taxon>
        <taxon>Ploima</taxon>
        <taxon>Brachionidae</taxon>
        <taxon>Brachionus</taxon>
    </lineage>
</organism>
<comment type="caution">
    <text evidence="1">The sequence shown here is derived from an EMBL/GenBank/DDBJ whole genome shotgun (WGS) entry which is preliminary data.</text>
</comment>
<dbReference type="Proteomes" id="UP000276133">
    <property type="component" value="Unassembled WGS sequence"/>
</dbReference>
<dbReference type="AlphaFoldDB" id="A0A3M7T5C3"/>
<proteinExistence type="predicted"/>
<evidence type="ECO:0000313" key="1">
    <source>
        <dbReference type="EMBL" id="RNA43236.1"/>
    </source>
</evidence>
<gene>
    <name evidence="1" type="ORF">BpHYR1_022238</name>
</gene>
<reference evidence="1 2" key="1">
    <citation type="journal article" date="2018" name="Sci. Rep.">
        <title>Genomic signatures of local adaptation to the degree of environmental predictability in rotifers.</title>
        <authorList>
            <person name="Franch-Gras L."/>
            <person name="Hahn C."/>
            <person name="Garcia-Roger E.M."/>
            <person name="Carmona M.J."/>
            <person name="Serra M."/>
            <person name="Gomez A."/>
        </authorList>
    </citation>
    <scope>NUCLEOTIDE SEQUENCE [LARGE SCALE GENOMIC DNA]</scope>
    <source>
        <strain evidence="1">HYR1</strain>
    </source>
</reference>
<sequence length="81" mass="9610">MIENKIFECVVEELSICDIVRVRQEKTIILRYPKKCASTKILIWKYVLYVHSKIIFSIKFLNNTHKYDVFGIVKKLSGKMN</sequence>
<keyword evidence="2" id="KW-1185">Reference proteome</keyword>
<dbReference type="EMBL" id="REGN01000248">
    <property type="protein sequence ID" value="RNA43236.1"/>
    <property type="molecule type" value="Genomic_DNA"/>
</dbReference>
<accession>A0A3M7T5C3</accession>
<name>A0A3M7T5C3_BRAPC</name>